<sequence>MSVQQGIFSAKLCEMEKQYEKFQAHLVTCQQMEHEAIREECRRMDQECMENEYILKQGMKGCRSRSARRLADIQLEYMKKADDILKNEMADDMSDIEDRAERRAEASTLYAEFSMDFAVQAMRHAMRAALSAIDAQMSCEEQKTQEQEEAQ</sequence>
<evidence type="ECO:0000313" key="1">
    <source>
        <dbReference type="EMBL" id="MBM6738900.1"/>
    </source>
</evidence>
<gene>
    <name evidence="1" type="ORF">H7U36_12450</name>
</gene>
<dbReference type="EMBL" id="JACLYY010000013">
    <property type="protein sequence ID" value="MBM6738900.1"/>
    <property type="molecule type" value="Genomic_DNA"/>
</dbReference>
<reference evidence="1 2" key="1">
    <citation type="journal article" date="2021" name="Sci. Rep.">
        <title>The distribution of antibiotic resistance genes in chicken gut microbiota commensals.</title>
        <authorList>
            <person name="Juricova H."/>
            <person name="Matiasovicova J."/>
            <person name="Kubasova T."/>
            <person name="Cejkova D."/>
            <person name="Rychlik I."/>
        </authorList>
    </citation>
    <scope>NUCLEOTIDE SEQUENCE [LARGE SCALE GENOMIC DNA]</scope>
    <source>
        <strain evidence="1 2">An773</strain>
    </source>
</reference>
<organism evidence="1 2">
    <name type="scientific">Faecalicatena fissicatena</name>
    <dbReference type="NCBI Taxonomy" id="290055"/>
    <lineage>
        <taxon>Bacteria</taxon>
        <taxon>Bacillati</taxon>
        <taxon>Bacillota</taxon>
        <taxon>Clostridia</taxon>
        <taxon>Lachnospirales</taxon>
        <taxon>Lachnospiraceae</taxon>
        <taxon>Faecalicatena</taxon>
    </lineage>
</organism>
<protein>
    <submittedName>
        <fullName evidence="1">Uncharacterized protein</fullName>
    </submittedName>
</protein>
<evidence type="ECO:0000313" key="2">
    <source>
        <dbReference type="Proteomes" id="UP000716906"/>
    </source>
</evidence>
<comment type="caution">
    <text evidence="1">The sequence shown here is derived from an EMBL/GenBank/DDBJ whole genome shotgun (WGS) entry which is preliminary data.</text>
</comment>
<accession>A0ABS2EB93</accession>
<name>A0ABS2EB93_9FIRM</name>
<proteinExistence type="predicted"/>
<dbReference type="RefSeq" id="WP_033124297.1">
    <property type="nucleotide sequence ID" value="NZ_JACLYY010000013.1"/>
</dbReference>
<keyword evidence="2" id="KW-1185">Reference proteome</keyword>
<dbReference type="Proteomes" id="UP000716906">
    <property type="component" value="Unassembled WGS sequence"/>
</dbReference>